<protein>
    <submittedName>
        <fullName evidence="1">Uncharacterized protein</fullName>
    </submittedName>
</protein>
<sequence length="131" mass="15117">MIFDDERQIFQLGQHVRLGIAEFRPLSFQIRSIVTKGCYKIYSTYYCIILRQQRQSAVGTCIITMSQPPPSDISSASGFFIEIIRNDEDIRHAAKLIAFKLEIDKPLYLHLALSDFEEETIMEVINEVLKS</sequence>
<dbReference type="EMBL" id="VTPC01084398">
    <property type="protein sequence ID" value="KAF2887263.1"/>
    <property type="molecule type" value="Genomic_DNA"/>
</dbReference>
<reference evidence="1" key="1">
    <citation type="submission" date="2019-08" db="EMBL/GenBank/DDBJ databases">
        <title>The genome of the North American firefly Photinus pyralis.</title>
        <authorList>
            <consortium name="Photinus pyralis genome working group"/>
            <person name="Fallon T.R."/>
            <person name="Sander Lower S.E."/>
            <person name="Weng J.-K."/>
        </authorList>
    </citation>
    <scope>NUCLEOTIDE SEQUENCE</scope>
    <source>
        <strain evidence="1">TRF0915ILg1</strain>
        <tissue evidence="1">Whole body</tissue>
    </source>
</reference>
<dbReference type="AlphaFoldDB" id="A0A8K0G6D9"/>
<evidence type="ECO:0000313" key="1">
    <source>
        <dbReference type="EMBL" id="KAF2887263.1"/>
    </source>
</evidence>
<proteinExistence type="predicted"/>
<keyword evidence="2" id="KW-1185">Reference proteome</keyword>
<organism evidence="1 2">
    <name type="scientific">Ignelater luminosus</name>
    <name type="common">Cucubano</name>
    <name type="synonym">Pyrophorus luminosus</name>
    <dbReference type="NCBI Taxonomy" id="2038154"/>
    <lineage>
        <taxon>Eukaryota</taxon>
        <taxon>Metazoa</taxon>
        <taxon>Ecdysozoa</taxon>
        <taxon>Arthropoda</taxon>
        <taxon>Hexapoda</taxon>
        <taxon>Insecta</taxon>
        <taxon>Pterygota</taxon>
        <taxon>Neoptera</taxon>
        <taxon>Endopterygota</taxon>
        <taxon>Coleoptera</taxon>
        <taxon>Polyphaga</taxon>
        <taxon>Elateriformia</taxon>
        <taxon>Elateroidea</taxon>
        <taxon>Elateridae</taxon>
        <taxon>Agrypninae</taxon>
        <taxon>Pyrophorini</taxon>
        <taxon>Ignelater</taxon>
    </lineage>
</organism>
<accession>A0A8K0G6D9</accession>
<dbReference type="OrthoDB" id="5839at2759"/>
<gene>
    <name evidence="1" type="ORF">ILUMI_18910</name>
</gene>
<comment type="caution">
    <text evidence="1">The sequence shown here is derived from an EMBL/GenBank/DDBJ whole genome shotgun (WGS) entry which is preliminary data.</text>
</comment>
<name>A0A8K0G6D9_IGNLU</name>
<dbReference type="Proteomes" id="UP000801492">
    <property type="component" value="Unassembled WGS sequence"/>
</dbReference>
<evidence type="ECO:0000313" key="2">
    <source>
        <dbReference type="Proteomes" id="UP000801492"/>
    </source>
</evidence>